<dbReference type="EMBL" id="AP024828">
    <property type="protein sequence ID" value="BCZ22988.1"/>
    <property type="molecule type" value="Genomic_DNA"/>
</dbReference>
<gene>
    <name evidence="2" type="ORF">MTY59_28430</name>
</gene>
<feature type="compositionally biased region" description="Low complexity" evidence="1">
    <location>
        <begin position="16"/>
        <end position="26"/>
    </location>
</feature>
<keyword evidence="3" id="KW-1185">Reference proteome</keyword>
<proteinExistence type="predicted"/>
<feature type="compositionally biased region" description="Polar residues" evidence="1">
    <location>
        <begin position="40"/>
        <end position="51"/>
    </location>
</feature>
<evidence type="ECO:0000313" key="2">
    <source>
        <dbReference type="EMBL" id="BCZ22988.1"/>
    </source>
</evidence>
<evidence type="ECO:0000256" key="1">
    <source>
        <dbReference type="SAM" id="MobiDB-lite"/>
    </source>
</evidence>
<evidence type="ECO:0000313" key="3">
    <source>
        <dbReference type="Proteomes" id="UP000826012"/>
    </source>
</evidence>
<dbReference type="Proteomes" id="UP000826012">
    <property type="component" value="Chromosome"/>
</dbReference>
<sequence>MDALGKRSTGGPAMHTTTAKPVAVTTVDDEGGQRIEPHRYQTNANLSQRPTTGADRPVREYVTNVRGSR</sequence>
<reference evidence="2 3" key="2">
    <citation type="submission" date="2021-07" db="EMBL/GenBank/DDBJ databases">
        <authorList>
            <person name="Matsumoto Y."/>
            <person name="Motooka D."/>
            <person name="Nakamura S."/>
        </authorList>
    </citation>
    <scope>NUCLEOTIDE SEQUENCE [LARGE SCALE GENOMIC DNA]</scope>
    <source>
        <strain evidence="2 3">TY59</strain>
    </source>
</reference>
<feature type="region of interest" description="Disordered" evidence="1">
    <location>
        <begin position="1"/>
        <end position="69"/>
    </location>
</feature>
<name>A0ABN6IIP1_9MYCO</name>
<evidence type="ECO:0008006" key="4">
    <source>
        <dbReference type="Google" id="ProtNLM"/>
    </source>
</evidence>
<protein>
    <recommendedName>
        <fullName evidence="4">Transposase</fullName>
    </recommendedName>
</protein>
<organism evidence="2 3">
    <name type="scientific">Mycobacterium senriense</name>
    <dbReference type="NCBI Taxonomy" id="2775496"/>
    <lineage>
        <taxon>Bacteria</taxon>
        <taxon>Bacillati</taxon>
        <taxon>Actinomycetota</taxon>
        <taxon>Actinomycetes</taxon>
        <taxon>Mycobacteriales</taxon>
        <taxon>Mycobacteriaceae</taxon>
        <taxon>Mycobacterium</taxon>
        <taxon>Mycobacterium avium complex (MAC)</taxon>
    </lineage>
</organism>
<reference evidence="2 3" key="1">
    <citation type="submission" date="2021-07" db="EMBL/GenBank/DDBJ databases">
        <title>Complete genome sequence of nontuberculous Mycobacterium sp. TY59.</title>
        <authorList>
            <person name="Fukushima K."/>
        </authorList>
    </citation>
    <scope>NUCLEOTIDE SEQUENCE [LARGE SCALE GENOMIC DNA]</scope>
    <source>
        <strain evidence="2 3">TY59</strain>
    </source>
</reference>
<accession>A0ABN6IIP1</accession>